<gene>
    <name evidence="1" type="primary">ORF100223</name>
</gene>
<dbReference type="AlphaFoldDB" id="A0A0B7A790"/>
<organism evidence="1">
    <name type="scientific">Arion vulgaris</name>
    <dbReference type="NCBI Taxonomy" id="1028688"/>
    <lineage>
        <taxon>Eukaryota</taxon>
        <taxon>Metazoa</taxon>
        <taxon>Spiralia</taxon>
        <taxon>Lophotrochozoa</taxon>
        <taxon>Mollusca</taxon>
        <taxon>Gastropoda</taxon>
        <taxon>Heterobranchia</taxon>
        <taxon>Euthyneura</taxon>
        <taxon>Panpulmonata</taxon>
        <taxon>Eupulmonata</taxon>
        <taxon>Stylommatophora</taxon>
        <taxon>Helicina</taxon>
        <taxon>Arionoidea</taxon>
        <taxon>Arionidae</taxon>
        <taxon>Arion</taxon>
    </lineage>
</organism>
<proteinExistence type="predicted"/>
<sequence length="49" mass="5718">HFLAIWGNPIQRNQSWLFNAFMTLVGSAMKDKLKLTSELGGNEHIFLRW</sequence>
<feature type="non-terminal residue" evidence="1">
    <location>
        <position position="1"/>
    </location>
</feature>
<name>A0A0B7A790_9EUPU</name>
<protein>
    <submittedName>
        <fullName evidence="1">Uncharacterized protein</fullName>
    </submittedName>
</protein>
<reference evidence="1" key="1">
    <citation type="submission" date="2014-12" db="EMBL/GenBank/DDBJ databases">
        <title>Insight into the proteome of Arion vulgaris.</title>
        <authorList>
            <person name="Aradska J."/>
            <person name="Bulat T."/>
            <person name="Smidak R."/>
            <person name="Sarate P."/>
            <person name="Gangsoo J."/>
            <person name="Sialana F."/>
            <person name="Bilban M."/>
            <person name="Lubec G."/>
        </authorList>
    </citation>
    <scope>NUCLEOTIDE SEQUENCE</scope>
    <source>
        <tissue evidence="1">Skin</tissue>
    </source>
</reference>
<dbReference type="EMBL" id="HACG01029637">
    <property type="protein sequence ID" value="CEK76502.1"/>
    <property type="molecule type" value="Transcribed_RNA"/>
</dbReference>
<evidence type="ECO:0000313" key="1">
    <source>
        <dbReference type="EMBL" id="CEK76502.1"/>
    </source>
</evidence>
<accession>A0A0B7A790</accession>